<comment type="subcellular location">
    <subcellularLocation>
        <location evidence="2">Cell membrane</location>
        <topology evidence="2">Multi-pass membrane protein</topology>
    </subcellularLocation>
</comment>
<evidence type="ECO:0000313" key="14">
    <source>
        <dbReference type="Proteomes" id="UP000187166"/>
    </source>
</evidence>
<evidence type="ECO:0000256" key="12">
    <source>
        <dbReference type="ARBA" id="ARBA00023136"/>
    </source>
</evidence>
<organism evidence="13 14">
    <name type="scientific">Peptoniphilus porci</name>
    <dbReference type="NCBI Taxonomy" id="2652280"/>
    <lineage>
        <taxon>Bacteria</taxon>
        <taxon>Bacillati</taxon>
        <taxon>Bacillota</taxon>
        <taxon>Tissierellia</taxon>
        <taxon>Tissierellales</taxon>
        <taxon>Peptoniphilaceae</taxon>
        <taxon>Peptoniphilus</taxon>
    </lineage>
</organism>
<dbReference type="GO" id="GO:0005886">
    <property type="term" value="C:plasma membrane"/>
    <property type="evidence" value="ECO:0007669"/>
    <property type="project" value="UniProtKB-SubCell"/>
</dbReference>
<dbReference type="EMBL" id="MJIH01000001">
    <property type="protein sequence ID" value="OLR65653.1"/>
    <property type="molecule type" value="Genomic_DNA"/>
</dbReference>
<keyword evidence="14" id="KW-1185">Reference proteome</keyword>
<reference evidence="13 14" key="1">
    <citation type="journal article" date="2016" name="Appl. Environ. Microbiol.">
        <title>Function and Phylogeny of Bacterial Butyryl Coenzyme A:Acetate Transferases and Their Diversity in the Proximal Colon of Swine.</title>
        <authorList>
            <person name="Trachsel J."/>
            <person name="Bayles D.O."/>
            <person name="Looft T."/>
            <person name="Levine U.Y."/>
            <person name="Allen H.K."/>
        </authorList>
    </citation>
    <scope>NUCLEOTIDE SEQUENCE [LARGE SCALE GENOMIC DNA]</scope>
    <source>
        <strain evidence="13 14">35-6-1</strain>
    </source>
</reference>
<keyword evidence="4" id="KW-1003">Cell membrane</keyword>
<dbReference type="InterPro" id="IPR044537">
    <property type="entry name" value="Rip2-like"/>
</dbReference>
<evidence type="ECO:0000256" key="4">
    <source>
        <dbReference type="ARBA" id="ARBA00022475"/>
    </source>
</evidence>
<dbReference type="PANTHER" id="PTHR35864">
    <property type="entry name" value="ZINC METALLOPROTEASE MJ0611-RELATED"/>
    <property type="match status" value="1"/>
</dbReference>
<evidence type="ECO:0000256" key="10">
    <source>
        <dbReference type="ARBA" id="ARBA00022989"/>
    </source>
</evidence>
<keyword evidence="8" id="KW-0378">Hydrolase</keyword>
<dbReference type="eggNOG" id="COG1994">
    <property type="taxonomic scope" value="Bacteria"/>
</dbReference>
<evidence type="ECO:0000313" key="13">
    <source>
        <dbReference type="EMBL" id="OLR65653.1"/>
    </source>
</evidence>
<dbReference type="STRING" id="1465756.BIV18_09095"/>
<dbReference type="GO" id="GO:0046872">
    <property type="term" value="F:metal ion binding"/>
    <property type="evidence" value="ECO:0007669"/>
    <property type="project" value="UniProtKB-KW"/>
</dbReference>
<comment type="caution">
    <text evidence="13">The sequence shown here is derived from an EMBL/GenBank/DDBJ whole genome shotgun (WGS) entry which is preliminary data.</text>
</comment>
<dbReference type="CDD" id="cd06158">
    <property type="entry name" value="S2P-M50_like_1"/>
    <property type="match status" value="1"/>
</dbReference>
<dbReference type="Proteomes" id="UP000187166">
    <property type="component" value="Unassembled WGS sequence"/>
</dbReference>
<accession>A0A848RFI4</accession>
<evidence type="ECO:0000256" key="3">
    <source>
        <dbReference type="ARBA" id="ARBA00007931"/>
    </source>
</evidence>
<name>A0A1U7M1Y7_9FIRM</name>
<dbReference type="AlphaFoldDB" id="A0A1U7M1Y7"/>
<evidence type="ECO:0000256" key="8">
    <source>
        <dbReference type="ARBA" id="ARBA00022801"/>
    </source>
</evidence>
<comment type="cofactor">
    <cofactor evidence="1">
        <name>Zn(2+)</name>
        <dbReference type="ChEBI" id="CHEBI:29105"/>
    </cofactor>
</comment>
<protein>
    <submittedName>
        <fullName evidence="13">Peptidase</fullName>
    </submittedName>
</protein>
<keyword evidence="12" id="KW-0472">Membrane</keyword>
<dbReference type="PANTHER" id="PTHR35864:SF1">
    <property type="entry name" value="ZINC METALLOPROTEASE YWHC-RELATED"/>
    <property type="match status" value="1"/>
</dbReference>
<gene>
    <name evidence="13" type="ORF">BIV18_09095</name>
</gene>
<dbReference type="InterPro" id="IPR008915">
    <property type="entry name" value="Peptidase_M50"/>
</dbReference>
<evidence type="ECO:0000256" key="11">
    <source>
        <dbReference type="ARBA" id="ARBA00023049"/>
    </source>
</evidence>
<comment type="similarity">
    <text evidence="3">Belongs to the peptidase M50B family.</text>
</comment>
<evidence type="ECO:0000256" key="1">
    <source>
        <dbReference type="ARBA" id="ARBA00001947"/>
    </source>
</evidence>
<sequence length="210" mass="23757">MRNFDIASILINIIALMIAIIPHEIAHGYVAYLCGDTTAKDDGRLSLNPLHHIDPIGLISMLVFRFGWAKAVPINPYRFKGNRKVASLLVSLAGVFTNFILGFISGIILVYLNYRSSFLVPLFTSIFWYNIMLGVFNLVPLPPLDGSKVLATLLPEDLEYKFYKNEKYFYFVLVIMIFSGVVDKFIAPIIESILKGIIYLGINLWNTILF</sequence>
<keyword evidence="7" id="KW-0479">Metal-binding</keyword>
<evidence type="ECO:0000256" key="5">
    <source>
        <dbReference type="ARBA" id="ARBA00022670"/>
    </source>
</evidence>
<dbReference type="GO" id="GO:0006508">
    <property type="term" value="P:proteolysis"/>
    <property type="evidence" value="ECO:0007669"/>
    <property type="project" value="UniProtKB-KW"/>
</dbReference>
<evidence type="ECO:0000256" key="7">
    <source>
        <dbReference type="ARBA" id="ARBA00022723"/>
    </source>
</evidence>
<dbReference type="RefSeq" id="WP_075660285.1">
    <property type="nucleotide sequence ID" value="NZ_JABDSR010000003.1"/>
</dbReference>
<keyword evidence="5" id="KW-0645">Protease</keyword>
<evidence type="ECO:0000256" key="2">
    <source>
        <dbReference type="ARBA" id="ARBA00004651"/>
    </source>
</evidence>
<keyword evidence="11" id="KW-0482">Metalloprotease</keyword>
<dbReference type="GO" id="GO:0008237">
    <property type="term" value="F:metallopeptidase activity"/>
    <property type="evidence" value="ECO:0007669"/>
    <property type="project" value="UniProtKB-KW"/>
</dbReference>
<keyword evidence="10" id="KW-1133">Transmembrane helix</keyword>
<evidence type="ECO:0000256" key="6">
    <source>
        <dbReference type="ARBA" id="ARBA00022692"/>
    </source>
</evidence>
<evidence type="ECO:0000256" key="9">
    <source>
        <dbReference type="ARBA" id="ARBA00022833"/>
    </source>
</evidence>
<dbReference type="InterPro" id="IPR052348">
    <property type="entry name" value="Metallopeptidase_M50B"/>
</dbReference>
<accession>A0A1U7M1Y7</accession>
<keyword evidence="6" id="KW-0812">Transmembrane</keyword>
<proteinExistence type="inferred from homology"/>
<dbReference type="Pfam" id="PF02163">
    <property type="entry name" value="Peptidase_M50"/>
    <property type="match status" value="1"/>
</dbReference>
<keyword evidence="9" id="KW-0862">Zinc</keyword>